<name>A0A7V8FVM8_9BURK</name>
<dbReference type="AlphaFoldDB" id="A0A7V8FVM8"/>
<keyword evidence="1 5" id="KW-0808">Transferase</keyword>
<evidence type="ECO:0000256" key="1">
    <source>
        <dbReference type="ARBA" id="ARBA00022679"/>
    </source>
</evidence>
<sequence length="172" mass="18939">MPAAIITEQAGFQIRSSRPEDAEGVMALASLPGFRFGTLRLPHQTLEQTRNWLATETPDSMHLLAVLDGKVIGQAGLRRFAGRRAHAAGLGLGVHDDYLGRGVGSALMRELVDVADKWLDIRRLELTVFTDNAAAITLYRKFGFEVEGTHRAYAFRDGRHVDALAMARLRGI</sequence>
<organism evidence="5 6">
    <name type="scientific">Herbaspirillum frisingense</name>
    <dbReference type="NCBI Taxonomy" id="92645"/>
    <lineage>
        <taxon>Bacteria</taxon>
        <taxon>Pseudomonadati</taxon>
        <taxon>Pseudomonadota</taxon>
        <taxon>Betaproteobacteria</taxon>
        <taxon>Burkholderiales</taxon>
        <taxon>Oxalobacteraceae</taxon>
        <taxon>Herbaspirillum</taxon>
    </lineage>
</organism>
<dbReference type="Pfam" id="PF00583">
    <property type="entry name" value="Acetyltransf_1"/>
    <property type="match status" value="1"/>
</dbReference>
<accession>A0A7V8FVM8</accession>
<dbReference type="Gene3D" id="3.40.630.30">
    <property type="match status" value="1"/>
</dbReference>
<dbReference type="InterPro" id="IPR016181">
    <property type="entry name" value="Acyl_CoA_acyltransferase"/>
</dbReference>
<protein>
    <submittedName>
        <fullName evidence="5">L-amino acid N-acetyltransferase AaaT</fullName>
    </submittedName>
</protein>
<dbReference type="PROSITE" id="PS51186">
    <property type="entry name" value="GNAT"/>
    <property type="match status" value="1"/>
</dbReference>
<evidence type="ECO:0000256" key="3">
    <source>
        <dbReference type="ARBA" id="ARBA00038502"/>
    </source>
</evidence>
<evidence type="ECO:0000313" key="6">
    <source>
        <dbReference type="Proteomes" id="UP000462435"/>
    </source>
</evidence>
<dbReference type="CDD" id="cd04301">
    <property type="entry name" value="NAT_SF"/>
    <property type="match status" value="1"/>
</dbReference>
<evidence type="ECO:0000256" key="2">
    <source>
        <dbReference type="ARBA" id="ARBA00023315"/>
    </source>
</evidence>
<keyword evidence="2" id="KW-0012">Acyltransferase</keyword>
<feature type="domain" description="N-acetyltransferase" evidence="4">
    <location>
        <begin position="12"/>
        <end position="171"/>
    </location>
</feature>
<dbReference type="InterPro" id="IPR000182">
    <property type="entry name" value="GNAT_dom"/>
</dbReference>
<gene>
    <name evidence="5" type="primary">aaaT</name>
    <name evidence="5" type="ORF">GAK35_02715</name>
</gene>
<dbReference type="Proteomes" id="UP000462435">
    <property type="component" value="Unassembled WGS sequence"/>
</dbReference>
<dbReference type="EMBL" id="WNDX01000083">
    <property type="protein sequence ID" value="KAF1042464.1"/>
    <property type="molecule type" value="Genomic_DNA"/>
</dbReference>
<comment type="caution">
    <text evidence="5">The sequence shown here is derived from an EMBL/GenBank/DDBJ whole genome shotgun (WGS) entry which is preliminary data.</text>
</comment>
<dbReference type="SUPFAM" id="SSF55729">
    <property type="entry name" value="Acyl-CoA N-acyltransferases (Nat)"/>
    <property type="match status" value="1"/>
</dbReference>
<dbReference type="GO" id="GO:0016747">
    <property type="term" value="F:acyltransferase activity, transferring groups other than amino-acyl groups"/>
    <property type="evidence" value="ECO:0007669"/>
    <property type="project" value="InterPro"/>
</dbReference>
<evidence type="ECO:0000259" key="4">
    <source>
        <dbReference type="PROSITE" id="PS51186"/>
    </source>
</evidence>
<evidence type="ECO:0000313" key="5">
    <source>
        <dbReference type="EMBL" id="KAF1042464.1"/>
    </source>
</evidence>
<dbReference type="PANTHER" id="PTHR43792">
    <property type="entry name" value="GNAT FAMILY, PUTATIVE (AFU_ORTHOLOGUE AFUA_3G00765)-RELATED-RELATED"/>
    <property type="match status" value="1"/>
</dbReference>
<comment type="similarity">
    <text evidence="3">Belongs to the acetyltransferase family. RimJ subfamily.</text>
</comment>
<proteinExistence type="inferred from homology"/>
<reference evidence="6" key="1">
    <citation type="journal article" date="2020" name="MBio">
        <title>Horizontal gene transfer to a defensive symbiont with a reduced genome amongst a multipartite beetle microbiome.</title>
        <authorList>
            <person name="Waterworth S.C."/>
            <person name="Florez L.V."/>
            <person name="Rees E.R."/>
            <person name="Hertweck C."/>
            <person name="Kaltenpoth M."/>
            <person name="Kwan J.C."/>
        </authorList>
    </citation>
    <scope>NUCLEOTIDE SEQUENCE [LARGE SCALE GENOMIC DNA]</scope>
</reference>
<dbReference type="InterPro" id="IPR051531">
    <property type="entry name" value="N-acetyltransferase"/>
</dbReference>
<dbReference type="PANTHER" id="PTHR43792:SF8">
    <property type="entry name" value="[RIBOSOMAL PROTEIN US5]-ALANINE N-ACETYLTRANSFERASE"/>
    <property type="match status" value="1"/>
</dbReference>